<dbReference type="Proteomes" id="UP000193307">
    <property type="component" value="Unassembled WGS sequence"/>
</dbReference>
<dbReference type="GO" id="GO:1901911">
    <property type="term" value="P:adenosine 5'-(hexahydrogen pentaphosphate) catabolic process"/>
    <property type="evidence" value="ECO:0007669"/>
    <property type="project" value="TreeGrafter"/>
</dbReference>
<dbReference type="OrthoDB" id="7066910at2"/>
<evidence type="ECO:0000313" key="6">
    <source>
        <dbReference type="EMBL" id="SLN13167.1"/>
    </source>
</evidence>
<evidence type="ECO:0000256" key="4">
    <source>
        <dbReference type="ARBA" id="ARBA00022842"/>
    </source>
</evidence>
<proteinExistence type="predicted"/>
<dbReference type="InterPro" id="IPR000086">
    <property type="entry name" value="NUDIX_hydrolase_dom"/>
</dbReference>
<dbReference type="GO" id="GO:0005737">
    <property type="term" value="C:cytoplasm"/>
    <property type="evidence" value="ECO:0007669"/>
    <property type="project" value="TreeGrafter"/>
</dbReference>
<keyword evidence="7" id="KW-1185">Reference proteome</keyword>
<keyword evidence="3" id="KW-0378">Hydrolase</keyword>
<comment type="cofactor">
    <cofactor evidence="1">
        <name>Mg(2+)</name>
        <dbReference type="ChEBI" id="CHEBI:18420"/>
    </cofactor>
</comment>
<dbReference type="PANTHER" id="PTHR12629:SF0">
    <property type="entry name" value="DIPHOSPHOINOSITOL-POLYPHOSPHATE DIPHOSPHATASE"/>
    <property type="match status" value="1"/>
</dbReference>
<evidence type="ECO:0000256" key="1">
    <source>
        <dbReference type="ARBA" id="ARBA00001946"/>
    </source>
</evidence>
<accession>A0A1Y5RB18</accession>
<reference evidence="6 7" key="1">
    <citation type="submission" date="2017-03" db="EMBL/GenBank/DDBJ databases">
        <authorList>
            <person name="Afonso C.L."/>
            <person name="Miller P.J."/>
            <person name="Scott M.A."/>
            <person name="Spackman E."/>
            <person name="Goraichik I."/>
            <person name="Dimitrov K.M."/>
            <person name="Suarez D.L."/>
            <person name="Swayne D.E."/>
        </authorList>
    </citation>
    <scope>NUCLEOTIDE SEQUENCE [LARGE SCALE GENOMIC DNA]</scope>
    <source>
        <strain evidence="6 7">CECT 7971</strain>
    </source>
</reference>
<dbReference type="GO" id="GO:1901907">
    <property type="term" value="P:diadenosine pentaphosphate catabolic process"/>
    <property type="evidence" value="ECO:0007669"/>
    <property type="project" value="TreeGrafter"/>
</dbReference>
<organism evidence="6 7">
    <name type="scientific">Pacificibacter marinus</name>
    <dbReference type="NCBI Taxonomy" id="658057"/>
    <lineage>
        <taxon>Bacteria</taxon>
        <taxon>Pseudomonadati</taxon>
        <taxon>Pseudomonadota</taxon>
        <taxon>Alphaproteobacteria</taxon>
        <taxon>Rhodobacterales</taxon>
        <taxon>Roseobacteraceae</taxon>
        <taxon>Pacificibacter</taxon>
    </lineage>
</organism>
<dbReference type="CDD" id="cd04666">
    <property type="entry name" value="NUDIX_DIPP2_like_Nudt4"/>
    <property type="match status" value="1"/>
</dbReference>
<feature type="domain" description="Nudix hydrolase" evidence="5">
    <location>
        <begin position="20"/>
        <end position="152"/>
    </location>
</feature>
<name>A0A1Y5RB18_9RHOB</name>
<keyword evidence="2" id="KW-0479">Metal-binding</keyword>
<dbReference type="Gene3D" id="3.90.79.10">
    <property type="entry name" value="Nucleoside Triphosphate Pyrophosphohydrolase"/>
    <property type="match status" value="1"/>
</dbReference>
<evidence type="ECO:0000256" key="2">
    <source>
        <dbReference type="ARBA" id="ARBA00022723"/>
    </source>
</evidence>
<evidence type="ECO:0000256" key="3">
    <source>
        <dbReference type="ARBA" id="ARBA00022801"/>
    </source>
</evidence>
<dbReference type="GO" id="GO:0071543">
    <property type="term" value="P:diphosphoinositol polyphosphate metabolic process"/>
    <property type="evidence" value="ECO:0007669"/>
    <property type="project" value="TreeGrafter"/>
</dbReference>
<dbReference type="EMBL" id="FWFW01000001">
    <property type="protein sequence ID" value="SLN13167.1"/>
    <property type="molecule type" value="Genomic_DNA"/>
</dbReference>
<evidence type="ECO:0000313" key="7">
    <source>
        <dbReference type="Proteomes" id="UP000193307"/>
    </source>
</evidence>
<dbReference type="GO" id="GO:0000298">
    <property type="term" value="F:endopolyphosphatase activity"/>
    <property type="evidence" value="ECO:0007669"/>
    <property type="project" value="TreeGrafter"/>
</dbReference>
<dbReference type="GO" id="GO:0034432">
    <property type="term" value="F:bis(5'-adenosyl)-pentaphosphatase activity"/>
    <property type="evidence" value="ECO:0007669"/>
    <property type="project" value="TreeGrafter"/>
</dbReference>
<keyword evidence="4" id="KW-0460">Magnesium</keyword>
<dbReference type="STRING" id="658057.SAMN04488032_101480"/>
<dbReference type="GO" id="GO:0008486">
    <property type="term" value="F:diphosphoinositol-polyphosphate diphosphatase activity"/>
    <property type="evidence" value="ECO:0007669"/>
    <property type="project" value="TreeGrafter"/>
</dbReference>
<dbReference type="PANTHER" id="PTHR12629">
    <property type="entry name" value="DIPHOSPHOINOSITOL POLYPHOSPHATE PHOSPHOHYDROLASE"/>
    <property type="match status" value="1"/>
</dbReference>
<dbReference type="InterPro" id="IPR047198">
    <property type="entry name" value="DDP-like_NUDIX"/>
</dbReference>
<dbReference type="Pfam" id="PF00293">
    <property type="entry name" value="NUDIX"/>
    <property type="match status" value="1"/>
</dbReference>
<evidence type="ECO:0000259" key="5">
    <source>
        <dbReference type="PROSITE" id="PS51462"/>
    </source>
</evidence>
<dbReference type="GO" id="GO:0046872">
    <property type="term" value="F:metal ion binding"/>
    <property type="evidence" value="ECO:0007669"/>
    <property type="project" value="UniProtKB-KW"/>
</dbReference>
<protein>
    <submittedName>
        <fullName evidence="6">NUDIX domain protein</fullName>
    </submittedName>
</protein>
<sequence>MVSMFKSAWSGVITPLIRRPNRVQSAALCFRKGKKGVEVLLITSRERGRWILPKGWPISGLDGAGTAAQEAWEEAGVKPRKVNKKALGKFHYDKVLGNGASAPVEANVYSIEVKNLAESYPEASERKRNWMAPNEAAELVEEPELKAILRAF</sequence>
<dbReference type="AlphaFoldDB" id="A0A1Y5RB18"/>
<dbReference type="InterPro" id="IPR015797">
    <property type="entry name" value="NUDIX_hydrolase-like_dom_sf"/>
</dbReference>
<dbReference type="SUPFAM" id="SSF55811">
    <property type="entry name" value="Nudix"/>
    <property type="match status" value="1"/>
</dbReference>
<gene>
    <name evidence="6" type="ORF">PAM7971_00167</name>
</gene>
<dbReference type="PROSITE" id="PS51462">
    <property type="entry name" value="NUDIX"/>
    <property type="match status" value="1"/>
</dbReference>
<dbReference type="GO" id="GO:1901909">
    <property type="term" value="P:diadenosine hexaphosphate catabolic process"/>
    <property type="evidence" value="ECO:0007669"/>
    <property type="project" value="TreeGrafter"/>
</dbReference>
<dbReference type="GO" id="GO:0034431">
    <property type="term" value="F:bis(5'-adenosyl)-hexaphosphatase activity"/>
    <property type="evidence" value="ECO:0007669"/>
    <property type="project" value="TreeGrafter"/>
</dbReference>